<dbReference type="GO" id="GO:0006515">
    <property type="term" value="P:protein quality control for misfolded or incompletely synthesized proteins"/>
    <property type="evidence" value="ECO:0007669"/>
    <property type="project" value="UniProtKB-UniRule"/>
</dbReference>
<evidence type="ECO:0000256" key="3">
    <source>
        <dbReference type="ARBA" id="ARBA00022801"/>
    </source>
</evidence>
<dbReference type="GO" id="GO:0072344">
    <property type="term" value="P:rescue of stalled ribosome"/>
    <property type="evidence" value="ECO:0007669"/>
    <property type="project" value="UniProtKB-UniRule"/>
</dbReference>
<proteinExistence type="inferred from homology"/>
<evidence type="ECO:0000256" key="5">
    <source>
        <dbReference type="ARBA" id="ARBA00038063"/>
    </source>
</evidence>
<dbReference type="HAMAP" id="MF_00083">
    <property type="entry name" value="Pept_tRNA_hydro_bact"/>
    <property type="match status" value="1"/>
</dbReference>
<feature type="active site" description="Proton acceptor" evidence="7">
    <location>
        <position position="20"/>
    </location>
</feature>
<dbReference type="CDD" id="cd00462">
    <property type="entry name" value="PTH"/>
    <property type="match status" value="1"/>
</dbReference>
<dbReference type="GO" id="GO:0004045">
    <property type="term" value="F:peptidyl-tRNA hydrolase activity"/>
    <property type="evidence" value="ECO:0007669"/>
    <property type="project" value="UniProtKB-UniRule"/>
</dbReference>
<dbReference type="InterPro" id="IPR001328">
    <property type="entry name" value="Pept_tRNA_hydro"/>
</dbReference>
<organism evidence="10 11">
    <name type="scientific">candidate division WWE3 bacterium</name>
    <dbReference type="NCBI Taxonomy" id="2053526"/>
    <lineage>
        <taxon>Bacteria</taxon>
        <taxon>Katanobacteria</taxon>
    </lineage>
</organism>
<comment type="function">
    <text evidence="7">Catalyzes the release of premature peptidyl moieties from peptidyl-tRNA molecules trapped in stalled 50S ribosomal subunits, and thus maintains levels of free tRNAs and 50S ribosomes.</text>
</comment>
<evidence type="ECO:0000313" key="10">
    <source>
        <dbReference type="EMBL" id="HAZ29366.1"/>
    </source>
</evidence>
<evidence type="ECO:0000256" key="1">
    <source>
        <dbReference type="ARBA" id="ARBA00013260"/>
    </source>
</evidence>
<evidence type="ECO:0000256" key="9">
    <source>
        <dbReference type="RuleBase" id="RU004320"/>
    </source>
</evidence>
<dbReference type="PANTHER" id="PTHR17224:SF1">
    <property type="entry name" value="PEPTIDYL-TRNA HYDROLASE"/>
    <property type="match status" value="1"/>
</dbReference>
<dbReference type="PANTHER" id="PTHR17224">
    <property type="entry name" value="PEPTIDYL-TRNA HYDROLASE"/>
    <property type="match status" value="1"/>
</dbReference>
<reference evidence="10 11" key="1">
    <citation type="journal article" date="2018" name="Nat. Biotechnol.">
        <title>A standardized bacterial taxonomy based on genome phylogeny substantially revises the tree of life.</title>
        <authorList>
            <person name="Parks D.H."/>
            <person name="Chuvochina M."/>
            <person name="Waite D.W."/>
            <person name="Rinke C."/>
            <person name="Skarshewski A."/>
            <person name="Chaumeil P.A."/>
            <person name="Hugenholtz P."/>
        </authorList>
    </citation>
    <scope>NUCLEOTIDE SEQUENCE [LARGE SCALE GENOMIC DNA]</scope>
    <source>
        <strain evidence="10">UBA10185</strain>
    </source>
</reference>
<comment type="catalytic activity">
    <reaction evidence="7 8">
        <text>an N-acyl-L-alpha-aminoacyl-tRNA + H2O = an N-acyl-L-amino acid + a tRNA + H(+)</text>
        <dbReference type="Rhea" id="RHEA:54448"/>
        <dbReference type="Rhea" id="RHEA-COMP:10123"/>
        <dbReference type="Rhea" id="RHEA-COMP:13883"/>
        <dbReference type="ChEBI" id="CHEBI:15377"/>
        <dbReference type="ChEBI" id="CHEBI:15378"/>
        <dbReference type="ChEBI" id="CHEBI:59874"/>
        <dbReference type="ChEBI" id="CHEBI:78442"/>
        <dbReference type="ChEBI" id="CHEBI:138191"/>
        <dbReference type="EC" id="3.1.1.29"/>
    </reaction>
</comment>
<comment type="subunit">
    <text evidence="7">Monomer.</text>
</comment>
<keyword evidence="2 7" id="KW-0820">tRNA-binding</keyword>
<dbReference type="InterPro" id="IPR018171">
    <property type="entry name" value="Pept_tRNA_hydro_CS"/>
</dbReference>
<evidence type="ECO:0000256" key="7">
    <source>
        <dbReference type="HAMAP-Rule" id="MF_00083"/>
    </source>
</evidence>
<dbReference type="EC" id="3.1.1.29" evidence="1 7"/>
<evidence type="ECO:0000256" key="2">
    <source>
        <dbReference type="ARBA" id="ARBA00022555"/>
    </source>
</evidence>
<keyword evidence="7" id="KW-0963">Cytoplasm</keyword>
<comment type="subcellular location">
    <subcellularLocation>
        <location evidence="7">Cytoplasm</location>
    </subcellularLocation>
</comment>
<gene>
    <name evidence="7" type="primary">pth</name>
    <name evidence="10" type="ORF">DCY43_01255</name>
</gene>
<dbReference type="Proteomes" id="UP000264072">
    <property type="component" value="Unassembled WGS sequence"/>
</dbReference>
<keyword evidence="3 7" id="KW-0378">Hydrolase</keyword>
<dbReference type="GO" id="GO:0000049">
    <property type="term" value="F:tRNA binding"/>
    <property type="evidence" value="ECO:0007669"/>
    <property type="project" value="UniProtKB-UniRule"/>
</dbReference>
<dbReference type="Pfam" id="PF01195">
    <property type="entry name" value="Pept_tRNA_hydro"/>
    <property type="match status" value="1"/>
</dbReference>
<dbReference type="EMBL" id="DNHX01000010">
    <property type="protein sequence ID" value="HAZ29366.1"/>
    <property type="molecule type" value="Genomic_DNA"/>
</dbReference>
<feature type="site" description="Stabilizes the basic form of H active site to accept a proton" evidence="7">
    <location>
        <position position="91"/>
    </location>
</feature>
<sequence length="173" mass="18996">MNMVIVGLGNPGKRYATTRHNVGFILVDALAKKLGARWQFNDKLTAYLARSTEKDILLVKPHTFVNASGSAVSAVLRYYKMPCDQLVVVHDDVDLPPFELKDSVDSSSAGHHGVEDIIEKLGSQAFRRIRVGIGRPVEKSFDVENYVLASFAGSDLDTLRKTGLEHLLSSLGI</sequence>
<feature type="binding site" evidence="7">
    <location>
        <position position="15"/>
    </location>
    <ligand>
        <name>tRNA</name>
        <dbReference type="ChEBI" id="CHEBI:17843"/>
    </ligand>
</feature>
<dbReference type="AlphaFoldDB" id="A0A351JSU6"/>
<feature type="binding site" evidence="7">
    <location>
        <position position="66"/>
    </location>
    <ligand>
        <name>tRNA</name>
        <dbReference type="ChEBI" id="CHEBI:17843"/>
    </ligand>
</feature>
<feature type="binding site" evidence="7">
    <location>
        <position position="64"/>
    </location>
    <ligand>
        <name>tRNA</name>
        <dbReference type="ChEBI" id="CHEBI:17843"/>
    </ligand>
</feature>
<comment type="function">
    <text evidence="7">Hydrolyzes ribosome-free peptidyl-tRNAs (with 1 or more amino acids incorporated), which drop off the ribosome during protein synthesis, or as a result of ribosome stalling.</text>
</comment>
<dbReference type="Gene3D" id="3.40.50.1470">
    <property type="entry name" value="Peptidyl-tRNA hydrolase"/>
    <property type="match status" value="1"/>
</dbReference>
<feature type="site" description="Discriminates between blocked and unblocked aminoacyl-tRNA" evidence="7">
    <location>
        <position position="10"/>
    </location>
</feature>
<evidence type="ECO:0000256" key="6">
    <source>
        <dbReference type="ARBA" id="ARBA00050038"/>
    </source>
</evidence>
<evidence type="ECO:0000256" key="4">
    <source>
        <dbReference type="ARBA" id="ARBA00022884"/>
    </source>
</evidence>
<dbReference type="NCBIfam" id="TIGR00447">
    <property type="entry name" value="pth"/>
    <property type="match status" value="1"/>
</dbReference>
<name>A0A351JSU6_UNCKA</name>
<evidence type="ECO:0000313" key="11">
    <source>
        <dbReference type="Proteomes" id="UP000264072"/>
    </source>
</evidence>
<dbReference type="SUPFAM" id="SSF53178">
    <property type="entry name" value="Peptidyl-tRNA hydrolase-like"/>
    <property type="match status" value="1"/>
</dbReference>
<accession>A0A351JSU6</accession>
<keyword evidence="4 7" id="KW-0694">RNA-binding</keyword>
<evidence type="ECO:0000256" key="8">
    <source>
        <dbReference type="RuleBase" id="RU000673"/>
    </source>
</evidence>
<dbReference type="PROSITE" id="PS01195">
    <property type="entry name" value="PEPT_TRNA_HYDROL_1"/>
    <property type="match status" value="1"/>
</dbReference>
<dbReference type="GO" id="GO:0005737">
    <property type="term" value="C:cytoplasm"/>
    <property type="evidence" value="ECO:0007669"/>
    <property type="project" value="UniProtKB-SubCell"/>
</dbReference>
<comment type="similarity">
    <text evidence="5 7 9">Belongs to the PTH family.</text>
</comment>
<dbReference type="InterPro" id="IPR036416">
    <property type="entry name" value="Pept_tRNA_hydro_sf"/>
</dbReference>
<protein>
    <recommendedName>
        <fullName evidence="6 7">Peptidyl-tRNA hydrolase</fullName>
        <shortName evidence="7">Pth</shortName>
        <ecNumber evidence="1 7">3.1.1.29</ecNumber>
    </recommendedName>
</protein>
<comment type="caution">
    <text evidence="7">Lacks conserved residue(s) required for the propagation of feature annotation.</text>
</comment>
<comment type="caution">
    <text evidence="10">The sequence shown here is derived from an EMBL/GenBank/DDBJ whole genome shotgun (WGS) entry which is preliminary data.</text>
</comment>